<sequence length="141" mass="16413">MRSLKCANLFLIGIIIYCSRSLSSILIIKSFVTFIPSVRIILLFLTHRIGVKNKAANAFSHVVTIIHFMYAVVGFEHLKKEYFDFGIIYHEALDKPIPTKIDFLIRDDYLFKSVKLYIPCTSLQDFFSMGITCLRFSRTFW</sequence>
<keyword evidence="1" id="KW-0812">Transmembrane</keyword>
<evidence type="ECO:0000313" key="3">
    <source>
        <dbReference type="Proteomes" id="UP000237105"/>
    </source>
</evidence>
<organism evidence="2 3">
    <name type="scientific">Parasponia andersonii</name>
    <name type="common">Sponia andersonii</name>
    <dbReference type="NCBI Taxonomy" id="3476"/>
    <lineage>
        <taxon>Eukaryota</taxon>
        <taxon>Viridiplantae</taxon>
        <taxon>Streptophyta</taxon>
        <taxon>Embryophyta</taxon>
        <taxon>Tracheophyta</taxon>
        <taxon>Spermatophyta</taxon>
        <taxon>Magnoliopsida</taxon>
        <taxon>eudicotyledons</taxon>
        <taxon>Gunneridae</taxon>
        <taxon>Pentapetalae</taxon>
        <taxon>rosids</taxon>
        <taxon>fabids</taxon>
        <taxon>Rosales</taxon>
        <taxon>Cannabaceae</taxon>
        <taxon>Parasponia</taxon>
    </lineage>
</organism>
<evidence type="ECO:0000256" key="1">
    <source>
        <dbReference type="SAM" id="Phobius"/>
    </source>
</evidence>
<dbReference type="Proteomes" id="UP000237105">
    <property type="component" value="Unassembled WGS sequence"/>
</dbReference>
<accession>A0A2P5DDB2</accession>
<keyword evidence="1" id="KW-1133">Transmembrane helix</keyword>
<feature type="transmembrane region" description="Helical" evidence="1">
    <location>
        <begin position="58"/>
        <end position="75"/>
    </location>
</feature>
<proteinExistence type="predicted"/>
<keyword evidence="3" id="KW-1185">Reference proteome</keyword>
<evidence type="ECO:0000313" key="2">
    <source>
        <dbReference type="EMBL" id="PON71272.1"/>
    </source>
</evidence>
<dbReference type="EMBL" id="JXTB01000045">
    <property type="protein sequence ID" value="PON71272.1"/>
    <property type="molecule type" value="Genomic_DNA"/>
</dbReference>
<dbReference type="OrthoDB" id="1933708at2759"/>
<gene>
    <name evidence="2" type="ORF">PanWU01x14_074120</name>
</gene>
<dbReference type="AlphaFoldDB" id="A0A2P5DDB2"/>
<reference evidence="3" key="1">
    <citation type="submission" date="2016-06" db="EMBL/GenBank/DDBJ databases">
        <title>Parallel loss of symbiosis genes in relatives of nitrogen-fixing non-legume Parasponia.</title>
        <authorList>
            <person name="Van Velzen R."/>
            <person name="Holmer R."/>
            <person name="Bu F."/>
            <person name="Rutten L."/>
            <person name="Van Zeijl A."/>
            <person name="Liu W."/>
            <person name="Santuari L."/>
            <person name="Cao Q."/>
            <person name="Sharma T."/>
            <person name="Shen D."/>
            <person name="Roswanjaya Y."/>
            <person name="Wardhani T."/>
            <person name="Kalhor M.S."/>
            <person name="Jansen J."/>
            <person name="Van den Hoogen J."/>
            <person name="Gungor B."/>
            <person name="Hartog M."/>
            <person name="Hontelez J."/>
            <person name="Verver J."/>
            <person name="Yang W.-C."/>
            <person name="Schijlen E."/>
            <person name="Repin R."/>
            <person name="Schilthuizen M."/>
            <person name="Schranz E."/>
            <person name="Heidstra R."/>
            <person name="Miyata K."/>
            <person name="Fedorova E."/>
            <person name="Kohlen W."/>
            <person name="Bisseling T."/>
            <person name="Smit S."/>
            <person name="Geurts R."/>
        </authorList>
    </citation>
    <scope>NUCLEOTIDE SEQUENCE [LARGE SCALE GENOMIC DNA]</scope>
    <source>
        <strain evidence="3">cv. WU1-14</strain>
    </source>
</reference>
<name>A0A2P5DDB2_PARAD</name>
<comment type="caution">
    <text evidence="2">The sequence shown here is derived from an EMBL/GenBank/DDBJ whole genome shotgun (WGS) entry which is preliminary data.</text>
</comment>
<keyword evidence="1" id="KW-0472">Membrane</keyword>
<protein>
    <submittedName>
        <fullName evidence="2">Uncharacterized protein</fullName>
    </submittedName>
</protein>